<evidence type="ECO:0000313" key="2">
    <source>
        <dbReference type="Proteomes" id="UP000831156"/>
    </source>
</evidence>
<evidence type="ECO:0000313" key="1">
    <source>
        <dbReference type="EMBL" id="SOV18941.1"/>
    </source>
</evidence>
<dbReference type="InterPro" id="IPR059162">
    <property type="entry name" value="RIIAD1"/>
</dbReference>
<name>A0ABY1UTT7_9APIC</name>
<organism evidence="1 2">
    <name type="scientific">Plasmodium gaboni</name>
    <dbReference type="NCBI Taxonomy" id="647221"/>
    <lineage>
        <taxon>Eukaryota</taxon>
        <taxon>Sar</taxon>
        <taxon>Alveolata</taxon>
        <taxon>Apicomplexa</taxon>
        <taxon>Aconoidasida</taxon>
        <taxon>Haemosporida</taxon>
        <taxon>Plasmodiidae</taxon>
        <taxon>Plasmodium</taxon>
        <taxon>Plasmodium (Laverania)</taxon>
    </lineage>
</organism>
<evidence type="ECO:0008006" key="3">
    <source>
        <dbReference type="Google" id="ProtNLM"/>
    </source>
</evidence>
<sequence>MRRFNTCENKKERNLFTDYIKNEDELYDERYDKGDDKIINKEPISLKISLNTNVNNNFFPIDPIKSTYFLCNNLTNDNKQKEINEHISFEKIQDHEKEEKKKIFLFNLSDEQKEQIENLKIKKIIENEMYLKKNKILKYIIHIFISDILKEKPSDVYEYASNYFTQTNFKMYILQKLKLRINK</sequence>
<gene>
    <name evidence="1" type="ORF">PGABG01_1424000</name>
</gene>
<dbReference type="CDD" id="cd22971">
    <property type="entry name" value="DD_RIIAD1"/>
    <property type="match status" value="1"/>
</dbReference>
<dbReference type="EMBL" id="LT969437">
    <property type="protein sequence ID" value="SOV18941.1"/>
    <property type="molecule type" value="Genomic_DNA"/>
</dbReference>
<keyword evidence="2" id="KW-1185">Reference proteome</keyword>
<dbReference type="Proteomes" id="UP000831156">
    <property type="component" value="Chromosome 14"/>
</dbReference>
<proteinExistence type="predicted"/>
<reference evidence="1" key="1">
    <citation type="submission" date="2016-09" db="EMBL/GenBank/DDBJ databases">
        <authorList>
            <consortium name="Pathogen Informatics"/>
            <person name="Sun Q."/>
            <person name="Inoue M."/>
        </authorList>
    </citation>
    <scope>NUCLEOTIDE SEQUENCE</scope>
</reference>
<dbReference type="SUPFAM" id="SSF47391">
    <property type="entry name" value="Dimerization-anchoring domain of cAMP-dependent PK regulatory subunit"/>
    <property type="match status" value="1"/>
</dbReference>
<accession>A0ABY1UTT7</accession>
<protein>
    <recommendedName>
        <fullName evidence="3">RIIa domain-containing protein</fullName>
    </recommendedName>
</protein>